<evidence type="ECO:0000313" key="2">
    <source>
        <dbReference type="EMBL" id="KAJ5084309.1"/>
    </source>
</evidence>
<evidence type="ECO:0000313" key="3">
    <source>
        <dbReference type="Proteomes" id="UP001141434"/>
    </source>
</evidence>
<dbReference type="InterPro" id="IPR001155">
    <property type="entry name" value="OxRdtase_FMN_N"/>
</dbReference>
<dbReference type="AlphaFoldDB" id="A0A9W9EMA0"/>
<dbReference type="RefSeq" id="XP_056507706.1">
    <property type="nucleotide sequence ID" value="XM_056659413.1"/>
</dbReference>
<reference evidence="2" key="2">
    <citation type="journal article" date="2023" name="IMA Fungus">
        <title>Comparative genomic study of the Penicillium genus elucidates a diverse pangenome and 15 lateral gene transfer events.</title>
        <authorList>
            <person name="Petersen C."/>
            <person name="Sorensen T."/>
            <person name="Nielsen M.R."/>
            <person name="Sondergaard T.E."/>
            <person name="Sorensen J.L."/>
            <person name="Fitzpatrick D.A."/>
            <person name="Frisvad J.C."/>
            <person name="Nielsen K.L."/>
        </authorList>
    </citation>
    <scope>NUCLEOTIDE SEQUENCE</scope>
    <source>
        <strain evidence="2">IBT 34128</strain>
    </source>
</reference>
<dbReference type="PANTHER" id="PTHR22893:SF93">
    <property type="entry name" value="HYPOTHETICAL OXIDOREDUCTASE (EUROFUNG)"/>
    <property type="match status" value="1"/>
</dbReference>
<evidence type="ECO:0000259" key="1">
    <source>
        <dbReference type="Pfam" id="PF00724"/>
    </source>
</evidence>
<protein>
    <submittedName>
        <fullName evidence="2">12-oxophytodienoate reductase</fullName>
    </submittedName>
</protein>
<gene>
    <name evidence="2" type="ORF">NUU61_008888</name>
</gene>
<dbReference type="GeneID" id="81398582"/>
<proteinExistence type="predicted"/>
<dbReference type="GO" id="GO:0010181">
    <property type="term" value="F:FMN binding"/>
    <property type="evidence" value="ECO:0007669"/>
    <property type="project" value="InterPro"/>
</dbReference>
<dbReference type="SUPFAM" id="SSF51395">
    <property type="entry name" value="FMN-linked oxidoreductases"/>
    <property type="match status" value="1"/>
</dbReference>
<dbReference type="InterPro" id="IPR045247">
    <property type="entry name" value="Oye-like"/>
</dbReference>
<organism evidence="2 3">
    <name type="scientific">Penicillium alfredii</name>
    <dbReference type="NCBI Taxonomy" id="1506179"/>
    <lineage>
        <taxon>Eukaryota</taxon>
        <taxon>Fungi</taxon>
        <taxon>Dikarya</taxon>
        <taxon>Ascomycota</taxon>
        <taxon>Pezizomycotina</taxon>
        <taxon>Eurotiomycetes</taxon>
        <taxon>Eurotiomycetidae</taxon>
        <taxon>Eurotiales</taxon>
        <taxon>Aspergillaceae</taxon>
        <taxon>Penicillium</taxon>
    </lineage>
</organism>
<dbReference type="PANTHER" id="PTHR22893">
    <property type="entry name" value="NADH OXIDOREDUCTASE-RELATED"/>
    <property type="match status" value="1"/>
</dbReference>
<comment type="caution">
    <text evidence="2">The sequence shown here is derived from an EMBL/GenBank/DDBJ whole genome shotgun (WGS) entry which is preliminary data.</text>
</comment>
<dbReference type="Gene3D" id="3.20.20.70">
    <property type="entry name" value="Aldolase class I"/>
    <property type="match status" value="1"/>
</dbReference>
<accession>A0A9W9EMA0</accession>
<feature type="domain" description="NADH:flavin oxidoreductase/NADH oxidase N-terminal" evidence="1">
    <location>
        <begin position="26"/>
        <end position="346"/>
    </location>
</feature>
<keyword evidence="3" id="KW-1185">Reference proteome</keyword>
<dbReference type="InterPro" id="IPR013785">
    <property type="entry name" value="Aldolase_TIM"/>
</dbReference>
<sequence length="388" mass="43605">MTRNRGVPLNPQSTPENPNRVWYPGDLMATYYSQRATKGGLMITEGVPVSLEANGMPGVCGLFTPEQAAGWKKVVDAVHEKGGYLYCQLWHAGRATIPQMTGRPAVSASATVWDSSTECYSHVPVGYKEPVRYADHPPIELSIPHIQSTIGDYCNVARTALDIGFDGVEVVGHNGYLPEQFLSSSINKRTDEYGGTVEKRCTFVLELMDELAKTVGEENLAIRLTPFGLFNQARGEQRVETWSYLCTSLTKQHPRLSYISFIEPTHEQYFSEAEKKSYLRSWGMDGVTLEAFRAIFGQTPFFSAGGWDDKTSWGVLESGQYDALLYARLFASNPDLVHRLKQGLPLAKFEQQRFFGPFEDNVQGYIDYPTAKEQSLEKQVQRERLIIR</sequence>
<dbReference type="OrthoDB" id="276546at2759"/>
<dbReference type="Proteomes" id="UP001141434">
    <property type="component" value="Unassembled WGS sequence"/>
</dbReference>
<dbReference type="Pfam" id="PF00724">
    <property type="entry name" value="Oxidored_FMN"/>
    <property type="match status" value="1"/>
</dbReference>
<reference evidence="2" key="1">
    <citation type="submission" date="2022-11" db="EMBL/GenBank/DDBJ databases">
        <authorList>
            <person name="Petersen C."/>
        </authorList>
    </citation>
    <scope>NUCLEOTIDE SEQUENCE</scope>
    <source>
        <strain evidence="2">IBT 34128</strain>
    </source>
</reference>
<dbReference type="GO" id="GO:0016491">
    <property type="term" value="F:oxidoreductase activity"/>
    <property type="evidence" value="ECO:0007669"/>
    <property type="project" value="InterPro"/>
</dbReference>
<dbReference type="EMBL" id="JAPMSZ010000011">
    <property type="protein sequence ID" value="KAJ5084309.1"/>
    <property type="molecule type" value="Genomic_DNA"/>
</dbReference>
<name>A0A9W9EMA0_9EURO</name>